<dbReference type="OrthoDB" id="417078at2759"/>
<feature type="transmembrane region" description="Helical" evidence="11">
    <location>
        <begin position="919"/>
        <end position="940"/>
    </location>
</feature>
<dbReference type="SUPFAM" id="SSF47391">
    <property type="entry name" value="Dimerization-anchoring domain of cAMP-dependent PK regulatory subunit"/>
    <property type="match status" value="1"/>
</dbReference>
<dbReference type="SMART" id="SM00100">
    <property type="entry name" value="cNMP"/>
    <property type="match status" value="2"/>
</dbReference>
<dbReference type="InterPro" id="IPR011701">
    <property type="entry name" value="MFS"/>
</dbReference>
<dbReference type="SUPFAM" id="SSF51206">
    <property type="entry name" value="cAMP-binding domain-like"/>
    <property type="match status" value="2"/>
</dbReference>
<feature type="transmembrane region" description="Helical" evidence="11">
    <location>
        <begin position="581"/>
        <end position="602"/>
    </location>
</feature>
<dbReference type="GO" id="GO:0005952">
    <property type="term" value="C:cAMP-dependent protein kinase complex"/>
    <property type="evidence" value="ECO:0007669"/>
    <property type="project" value="InterPro"/>
</dbReference>
<dbReference type="GO" id="GO:0005829">
    <property type="term" value="C:cytosol"/>
    <property type="evidence" value="ECO:0007669"/>
    <property type="project" value="TreeGrafter"/>
</dbReference>
<dbReference type="FunFam" id="2.60.120.10:FF:000006">
    <property type="entry name" value="cAMP-dependent protein kinase type I-alpha regulatory subunit"/>
    <property type="match status" value="1"/>
</dbReference>
<feature type="transmembrane region" description="Helical" evidence="11">
    <location>
        <begin position="622"/>
        <end position="644"/>
    </location>
</feature>
<dbReference type="InterPro" id="IPR020846">
    <property type="entry name" value="MFS_dom"/>
</dbReference>
<keyword evidence="5" id="KW-0116">cAMP-binding</keyword>
<feature type="transmembrane region" description="Helical" evidence="11">
    <location>
        <begin position="820"/>
        <end position="843"/>
    </location>
</feature>
<gene>
    <name evidence="14" type="ORF">B0A49_10496</name>
</gene>
<dbReference type="SUPFAM" id="SSF103473">
    <property type="entry name" value="MFS general substrate transporter"/>
    <property type="match status" value="1"/>
</dbReference>
<feature type="region of interest" description="Disordered" evidence="10">
    <location>
        <begin position="700"/>
        <end position="723"/>
    </location>
</feature>
<keyword evidence="15" id="KW-1185">Reference proteome</keyword>
<dbReference type="CDD" id="cd17330">
    <property type="entry name" value="MFS_SLC46_TetA_like"/>
    <property type="match status" value="1"/>
</dbReference>
<comment type="similarity">
    <text evidence="2">Belongs to the cAMP-dependent kinase regulatory chain family.</text>
</comment>
<protein>
    <recommendedName>
        <fullName evidence="3">cAMP-dependent protein kinase regulatory subunit</fullName>
    </recommendedName>
</protein>
<feature type="compositionally biased region" description="Acidic residues" evidence="10">
    <location>
        <begin position="949"/>
        <end position="980"/>
    </location>
</feature>
<feature type="transmembrane region" description="Helical" evidence="11">
    <location>
        <begin position="849"/>
        <end position="868"/>
    </location>
</feature>
<dbReference type="InterPro" id="IPR018488">
    <property type="entry name" value="cNMP-bd_CS"/>
</dbReference>
<keyword evidence="4" id="KW-0597">Phosphoprotein</keyword>
<evidence type="ECO:0000256" key="10">
    <source>
        <dbReference type="SAM" id="MobiDB-lite"/>
    </source>
</evidence>
<dbReference type="EMBL" id="NAJN01001693">
    <property type="protein sequence ID" value="TKA61703.1"/>
    <property type="molecule type" value="Genomic_DNA"/>
</dbReference>
<dbReference type="GO" id="GO:0004862">
    <property type="term" value="F:cAMP-dependent protein kinase inhibitor activity"/>
    <property type="evidence" value="ECO:0007669"/>
    <property type="project" value="TreeGrafter"/>
</dbReference>
<feature type="transmembrane region" description="Helical" evidence="11">
    <location>
        <begin position="789"/>
        <end position="808"/>
    </location>
</feature>
<dbReference type="AlphaFoldDB" id="A0A4U0WH61"/>
<dbReference type="Proteomes" id="UP000308768">
    <property type="component" value="Unassembled WGS sequence"/>
</dbReference>
<feature type="transmembrane region" description="Helical" evidence="11">
    <location>
        <begin position="489"/>
        <end position="508"/>
    </location>
</feature>
<dbReference type="CDD" id="cd00038">
    <property type="entry name" value="CAP_ED"/>
    <property type="match status" value="2"/>
</dbReference>
<dbReference type="Gene3D" id="2.60.120.10">
    <property type="entry name" value="Jelly Rolls"/>
    <property type="match status" value="2"/>
</dbReference>
<keyword evidence="11" id="KW-1133">Transmembrane helix</keyword>
<dbReference type="PROSITE" id="PS50850">
    <property type="entry name" value="MFS"/>
    <property type="match status" value="1"/>
</dbReference>
<feature type="domain" description="Cyclic nucleotide-binding" evidence="12">
    <location>
        <begin position="342"/>
        <end position="459"/>
    </location>
</feature>
<dbReference type="InterPro" id="IPR036259">
    <property type="entry name" value="MFS_trans_sf"/>
</dbReference>
<evidence type="ECO:0000256" key="9">
    <source>
        <dbReference type="ARBA" id="ARBA00025979"/>
    </source>
</evidence>
<dbReference type="InterPro" id="IPR014710">
    <property type="entry name" value="RmlC-like_jellyroll"/>
</dbReference>
<evidence type="ECO:0000256" key="11">
    <source>
        <dbReference type="SAM" id="Phobius"/>
    </source>
</evidence>
<dbReference type="InterPro" id="IPR003117">
    <property type="entry name" value="cAMP_dep_PK_reg_su_I/II_a/b"/>
</dbReference>
<dbReference type="Pfam" id="PF00027">
    <property type="entry name" value="cNMP_binding"/>
    <property type="match status" value="2"/>
</dbReference>
<dbReference type="GO" id="GO:0033554">
    <property type="term" value="P:cellular response to stress"/>
    <property type="evidence" value="ECO:0007669"/>
    <property type="project" value="UniProtKB-ARBA"/>
</dbReference>
<evidence type="ECO:0000256" key="1">
    <source>
        <dbReference type="ARBA" id="ARBA00004141"/>
    </source>
</evidence>
<dbReference type="PROSITE" id="PS00889">
    <property type="entry name" value="CNMP_BINDING_2"/>
    <property type="match status" value="2"/>
</dbReference>
<dbReference type="PROSITE" id="PS00888">
    <property type="entry name" value="CNMP_BINDING_1"/>
    <property type="match status" value="2"/>
</dbReference>
<evidence type="ECO:0000259" key="13">
    <source>
        <dbReference type="PROSITE" id="PS50850"/>
    </source>
</evidence>
<dbReference type="PANTHER" id="PTHR11635:SF152">
    <property type="entry name" value="CAMP-DEPENDENT PROTEIN KINASE TYPE I REGULATORY SUBUNIT-RELATED"/>
    <property type="match status" value="1"/>
</dbReference>
<comment type="caution">
    <text evidence="14">The sequence shown here is derived from an EMBL/GenBank/DDBJ whole genome shotgun (WGS) entry which is preliminary data.</text>
</comment>
<dbReference type="InterPro" id="IPR000595">
    <property type="entry name" value="cNMP-bd_dom"/>
</dbReference>
<feature type="region of interest" description="Disordered" evidence="10">
    <location>
        <begin position="50"/>
        <end position="200"/>
    </location>
</feature>
<evidence type="ECO:0000256" key="3">
    <source>
        <dbReference type="ARBA" id="ARBA00020355"/>
    </source>
</evidence>
<evidence type="ECO:0000259" key="12">
    <source>
        <dbReference type="PROSITE" id="PS50042"/>
    </source>
</evidence>
<feature type="compositionally biased region" description="Low complexity" evidence="10">
    <location>
        <begin position="133"/>
        <end position="146"/>
    </location>
</feature>
<keyword evidence="11" id="KW-0472">Membrane</keyword>
<dbReference type="PANTHER" id="PTHR11635">
    <property type="entry name" value="CAMP-DEPENDENT PROTEIN KINASE REGULATORY CHAIN"/>
    <property type="match status" value="1"/>
</dbReference>
<dbReference type="GO" id="GO:0005634">
    <property type="term" value="C:nucleus"/>
    <property type="evidence" value="ECO:0007669"/>
    <property type="project" value="TreeGrafter"/>
</dbReference>
<accession>A0A4U0WH61</accession>
<proteinExistence type="inferred from homology"/>
<comment type="subcellular location">
    <subcellularLocation>
        <location evidence="1">Membrane</location>
        <topology evidence="1">Multi-pass membrane protein</topology>
    </subcellularLocation>
</comment>
<evidence type="ECO:0000256" key="6">
    <source>
        <dbReference type="ARBA" id="ARBA00022737"/>
    </source>
</evidence>
<feature type="transmembrane region" description="Helical" evidence="11">
    <location>
        <begin position="520"/>
        <end position="537"/>
    </location>
</feature>
<dbReference type="GO" id="GO:0016020">
    <property type="term" value="C:membrane"/>
    <property type="evidence" value="ECO:0007669"/>
    <property type="project" value="UniProtKB-SubCell"/>
</dbReference>
<feature type="compositionally biased region" description="Basic residues" evidence="10">
    <location>
        <begin position="713"/>
        <end position="723"/>
    </location>
</feature>
<feature type="domain" description="Cyclic nucleotide-binding" evidence="12">
    <location>
        <begin position="211"/>
        <end position="339"/>
    </location>
</feature>
<feature type="compositionally biased region" description="Polar residues" evidence="10">
    <location>
        <begin position="147"/>
        <end position="186"/>
    </location>
</feature>
<dbReference type="Pfam" id="PF02197">
    <property type="entry name" value="RIIa"/>
    <property type="match status" value="1"/>
</dbReference>
<dbReference type="CDD" id="cd12098">
    <property type="entry name" value="DD_R_ScPKA-like"/>
    <property type="match status" value="1"/>
</dbReference>
<dbReference type="GO" id="GO:0022857">
    <property type="term" value="F:transmembrane transporter activity"/>
    <property type="evidence" value="ECO:0007669"/>
    <property type="project" value="InterPro"/>
</dbReference>
<feature type="compositionally biased region" description="Low complexity" evidence="10">
    <location>
        <begin position="1058"/>
        <end position="1068"/>
    </location>
</feature>
<dbReference type="InterPro" id="IPR018490">
    <property type="entry name" value="cNMP-bd_dom_sf"/>
</dbReference>
<evidence type="ECO:0000256" key="7">
    <source>
        <dbReference type="ARBA" id="ARBA00022741"/>
    </source>
</evidence>
<evidence type="ECO:0000313" key="15">
    <source>
        <dbReference type="Proteomes" id="UP000308768"/>
    </source>
</evidence>
<dbReference type="GO" id="GO:0034236">
    <property type="term" value="F:protein kinase A catalytic subunit binding"/>
    <property type="evidence" value="ECO:0007669"/>
    <property type="project" value="TreeGrafter"/>
</dbReference>
<organism evidence="14 15">
    <name type="scientific">Cryomyces minteri</name>
    <dbReference type="NCBI Taxonomy" id="331657"/>
    <lineage>
        <taxon>Eukaryota</taxon>
        <taxon>Fungi</taxon>
        <taxon>Dikarya</taxon>
        <taxon>Ascomycota</taxon>
        <taxon>Pezizomycotina</taxon>
        <taxon>Dothideomycetes</taxon>
        <taxon>Dothideomycetes incertae sedis</taxon>
        <taxon>Cryomyces</taxon>
    </lineage>
</organism>
<feature type="transmembrane region" description="Helical" evidence="11">
    <location>
        <begin position="543"/>
        <end position="561"/>
    </location>
</feature>
<keyword evidence="7" id="KW-0547">Nucleotide-binding</keyword>
<dbReference type="InterPro" id="IPR050503">
    <property type="entry name" value="cAMP-dep_PK_reg_su-like"/>
</dbReference>
<keyword evidence="11" id="KW-0812">Transmembrane</keyword>
<evidence type="ECO:0000256" key="5">
    <source>
        <dbReference type="ARBA" id="ARBA00022566"/>
    </source>
</evidence>
<evidence type="ECO:0000313" key="14">
    <source>
        <dbReference type="EMBL" id="TKA61703.1"/>
    </source>
</evidence>
<dbReference type="PRINTS" id="PR00103">
    <property type="entry name" value="CAMPKINASE"/>
</dbReference>
<dbReference type="Pfam" id="PF07690">
    <property type="entry name" value="MFS_1"/>
    <property type="match status" value="1"/>
</dbReference>
<dbReference type="Gene3D" id="1.20.890.10">
    <property type="entry name" value="cAMP-dependent protein kinase regulatory subunit, dimerization-anchoring domain"/>
    <property type="match status" value="1"/>
</dbReference>
<feature type="domain" description="Major facilitator superfamily (MFS) profile" evidence="13">
    <location>
        <begin position="439"/>
        <end position="944"/>
    </location>
</feature>
<feature type="region of interest" description="Disordered" evidence="10">
    <location>
        <begin position="946"/>
        <end position="1077"/>
    </location>
</feature>
<comment type="subunit">
    <text evidence="9">Tetramer, composed of 2 regulatory (R) and 2 catalytic (C) subunits. In the presence of cAMP it dissociates into 2 active monomeric C subunits and an R dimer.</text>
</comment>
<name>A0A4U0WH61_9PEZI</name>
<dbReference type="FunFam" id="2.60.120.10:FF:000039">
    <property type="entry name" value="cAMP-dependent protein kinase regulatory subunit"/>
    <property type="match status" value="1"/>
</dbReference>
<dbReference type="PROSITE" id="PS50042">
    <property type="entry name" value="CNMP_BINDING_3"/>
    <property type="match status" value="2"/>
</dbReference>
<feature type="compositionally biased region" description="Polar residues" evidence="10">
    <location>
        <begin position="64"/>
        <end position="81"/>
    </location>
</feature>
<keyword evidence="8" id="KW-0114">cAMP</keyword>
<evidence type="ECO:0000256" key="2">
    <source>
        <dbReference type="ARBA" id="ARBA00005753"/>
    </source>
</evidence>
<dbReference type="SMART" id="SM00394">
    <property type="entry name" value="RIIa"/>
    <property type="match status" value="1"/>
</dbReference>
<dbReference type="STRING" id="331657.A0A4U0WH61"/>
<reference evidence="14 15" key="1">
    <citation type="submission" date="2017-03" db="EMBL/GenBank/DDBJ databases">
        <title>Genomes of endolithic fungi from Antarctica.</title>
        <authorList>
            <person name="Coleine C."/>
            <person name="Masonjones S."/>
            <person name="Stajich J.E."/>
        </authorList>
    </citation>
    <scope>NUCLEOTIDE SEQUENCE [LARGE SCALE GENOMIC DNA]</scope>
    <source>
        <strain evidence="14 15">CCFEE 5187</strain>
    </source>
</reference>
<dbReference type="GO" id="GO:0030552">
    <property type="term" value="F:cAMP binding"/>
    <property type="evidence" value="ECO:0007669"/>
    <property type="project" value="UniProtKB-KW"/>
</dbReference>
<sequence length="1077" mass="116386">MSLPSDYSNEINSLNREVLKAQPSDVLQFCANFFLRRLESQRAEFLLSQQHSNQKGGGMAESNFPGSNPFGSSTSGTNLSGMHSVEEEDENDVFASPTASSFPPNAMDPNTSRNQASDKSGSSTFGNFGGFSSGSRSQPPSSFPGGAQQQQVNTDSSQSFPNNYNMNRRTSVSAESLNPTSASDDNWTPPHHQKTPDQQARLKAAVSGNFLFSHLDDEQSAQVLGALQEKSLPAKGIKVITQGDVGDYFYVVESGRFDIYVNRSGKLEPGPDGLGNKVGQVGPGGSFGELALMYNAPRAATVMSSEPSTLWALDRVTFRRILMDSAFQRRRMYESFLEEVPLLSSLTPYERSKIADALSTTKFPSNTTIIKEGDVGRAFYILESGTAEVYKRGIDKPVRKYGKGDYFGELALLDDKPRQASVVSSSEVKVAQLGKEGFQRLLGPVEGIMRRNDPTICRFAEPIALTSVNPYLPEMIESLRVPKDEVAKWAGIASAVFSFAQCLTGILWGLASDRFGRKPIILFGLTNTMVMILLWGFSTSLPMAITVRAISGAGNGNVGIIRTMVAEMVPWKELQPRAFSIMPLVFNIGSVFGPALGGALANPYQRHPSDPPGSALLDQFPYALPNIVAASIFLVGITTGILFLRESLETCSSRRDYGLIIGTKITGAAKRQYINLKTWWRRRRGEEAVPLLKPSSASTWSITTADEESPRKSSIKHRARPPKPRLRDVVSKQSALNLLSYSLLALHALGYDQLLPIFMHHSPQSPDSTPSIHPPFRFAGGFGLDSPRIGLLLTLYGISGMLGQFLIFPPLARRFGVLNCLKAVTCIFPLVYLVTPFTALLSTALKQQIAIFTLMLVKGWASIFAFPCSTIMLTNSASSLSVLGTLNGMATSFSAIGRATGPFIGGIVFTEGVRRGYVIAPWFVFAAISILAAVPVFFLVEGEGFGGDSDSESDKEQDEDGDDEDGGVPVEDAEEAEDERETGYGFPAPLLARHTTASPSSPSSPPTTPRAPTAIDEHDVSTSPHSAGLHHGPRSTSGRPRRPNRRLSMPIGMGQGISRRLSSNLGQSLGSGGSYGG</sequence>
<evidence type="ECO:0000256" key="4">
    <source>
        <dbReference type="ARBA" id="ARBA00022553"/>
    </source>
</evidence>
<feature type="compositionally biased region" description="Polar residues" evidence="10">
    <location>
        <begin position="97"/>
        <end position="119"/>
    </location>
</feature>
<evidence type="ECO:0000256" key="8">
    <source>
        <dbReference type="ARBA" id="ARBA00023149"/>
    </source>
</evidence>
<keyword evidence="6" id="KW-0677">Repeat</keyword>
<dbReference type="Gene3D" id="1.20.1250.20">
    <property type="entry name" value="MFS general substrate transporter like domains"/>
    <property type="match status" value="1"/>
</dbReference>